<dbReference type="SUPFAM" id="SSF101936">
    <property type="entry name" value="DNA-binding pseudobarrel domain"/>
    <property type="match status" value="1"/>
</dbReference>
<evidence type="ECO:0000313" key="9">
    <source>
        <dbReference type="Proteomes" id="UP001457282"/>
    </source>
</evidence>
<dbReference type="InterPro" id="IPR044837">
    <property type="entry name" value="REM16-like"/>
</dbReference>
<dbReference type="GO" id="GO:0005634">
    <property type="term" value="C:nucleus"/>
    <property type="evidence" value="ECO:0007669"/>
    <property type="project" value="UniProtKB-SubCell"/>
</dbReference>
<keyword evidence="2" id="KW-0805">Transcription regulation</keyword>
<sequence>MNVKENLLEYFQEDEDEDEEEEHMTLPELLSVRSRSPFDDLTFHSRPSPPSQRETLEETKQNGFKPWKWKSPLSPIPNYTKRKNAGDPQRLGGYKRKITKPNYHEKSSVRNQVQDILANLGPECPFFLKSMIHCNVVHGFSLTVPKQFCYLYFPFYDTTITLEDERGEEYRTIFLGERRRLSGGWKRFCDAKKLVLGDLLVFHLVGPLKFKVYKVEPDSLTEVDAAFILLKMSLSTLFGYAEEYYLMPPPKDVCQGNFRTTSQTIDANVELVDDDESEDYNGKDFGSDLLCRPGLVTLEDV</sequence>
<dbReference type="Proteomes" id="UP001457282">
    <property type="component" value="Unassembled WGS sequence"/>
</dbReference>
<dbReference type="PANTHER" id="PTHR31391">
    <property type="entry name" value="B3 DOMAIN-CONTAINING PROTEIN OS11G0197600-RELATED"/>
    <property type="match status" value="1"/>
</dbReference>
<accession>A0AAW1XZG3</accession>
<feature type="domain" description="TF-B3" evidence="7">
    <location>
        <begin position="127"/>
        <end position="218"/>
    </location>
</feature>
<feature type="compositionally biased region" description="Acidic residues" evidence="6">
    <location>
        <begin position="11"/>
        <end position="22"/>
    </location>
</feature>
<name>A0AAW1XZG3_RUBAR</name>
<dbReference type="PANTHER" id="PTHR31391:SF135">
    <property type="entry name" value="B3 DOMAIN-CONTAINING PROTEIN OS01G0234100-LIKE ISOFORM X1"/>
    <property type="match status" value="1"/>
</dbReference>
<evidence type="ECO:0000256" key="5">
    <source>
        <dbReference type="ARBA" id="ARBA00023242"/>
    </source>
</evidence>
<dbReference type="SMART" id="SM01019">
    <property type="entry name" value="B3"/>
    <property type="match status" value="1"/>
</dbReference>
<dbReference type="CDD" id="cd10017">
    <property type="entry name" value="B3_DNA"/>
    <property type="match status" value="1"/>
</dbReference>
<gene>
    <name evidence="8" type="ORF">M0R45_007827</name>
</gene>
<feature type="region of interest" description="Disordered" evidence="6">
    <location>
        <begin position="1"/>
        <end position="95"/>
    </location>
</feature>
<evidence type="ECO:0000256" key="2">
    <source>
        <dbReference type="ARBA" id="ARBA00023015"/>
    </source>
</evidence>
<evidence type="ECO:0000313" key="8">
    <source>
        <dbReference type="EMBL" id="KAK9942143.1"/>
    </source>
</evidence>
<keyword evidence="9" id="KW-1185">Reference proteome</keyword>
<comment type="caution">
    <text evidence="8">The sequence shown here is derived from an EMBL/GenBank/DDBJ whole genome shotgun (WGS) entry which is preliminary data.</text>
</comment>
<evidence type="ECO:0000256" key="3">
    <source>
        <dbReference type="ARBA" id="ARBA00023125"/>
    </source>
</evidence>
<proteinExistence type="predicted"/>
<evidence type="ECO:0000256" key="1">
    <source>
        <dbReference type="ARBA" id="ARBA00004123"/>
    </source>
</evidence>
<comment type="subcellular location">
    <subcellularLocation>
        <location evidence="1">Nucleus</location>
    </subcellularLocation>
</comment>
<dbReference type="InterPro" id="IPR003340">
    <property type="entry name" value="B3_DNA-bd"/>
</dbReference>
<dbReference type="Pfam" id="PF02362">
    <property type="entry name" value="B3"/>
    <property type="match status" value="1"/>
</dbReference>
<reference evidence="8 9" key="1">
    <citation type="journal article" date="2023" name="G3 (Bethesda)">
        <title>A chromosome-length genome assembly and annotation of blackberry (Rubus argutus, cv. 'Hillquist').</title>
        <authorList>
            <person name="Bruna T."/>
            <person name="Aryal R."/>
            <person name="Dudchenko O."/>
            <person name="Sargent D.J."/>
            <person name="Mead D."/>
            <person name="Buti M."/>
            <person name="Cavallini A."/>
            <person name="Hytonen T."/>
            <person name="Andres J."/>
            <person name="Pham M."/>
            <person name="Weisz D."/>
            <person name="Mascagni F."/>
            <person name="Usai G."/>
            <person name="Natali L."/>
            <person name="Bassil N."/>
            <person name="Fernandez G.E."/>
            <person name="Lomsadze A."/>
            <person name="Armour M."/>
            <person name="Olukolu B."/>
            <person name="Poorten T."/>
            <person name="Britton C."/>
            <person name="Davik J."/>
            <person name="Ashrafi H."/>
            <person name="Aiden E.L."/>
            <person name="Borodovsky M."/>
            <person name="Worthington M."/>
        </authorList>
    </citation>
    <scope>NUCLEOTIDE SEQUENCE [LARGE SCALE GENOMIC DNA]</scope>
    <source>
        <strain evidence="8">PI 553951</strain>
    </source>
</reference>
<dbReference type="GO" id="GO:0003677">
    <property type="term" value="F:DNA binding"/>
    <property type="evidence" value="ECO:0007669"/>
    <property type="project" value="UniProtKB-KW"/>
</dbReference>
<protein>
    <recommendedName>
        <fullName evidence="7">TF-B3 domain-containing protein</fullName>
    </recommendedName>
</protein>
<organism evidence="8 9">
    <name type="scientific">Rubus argutus</name>
    <name type="common">Southern blackberry</name>
    <dbReference type="NCBI Taxonomy" id="59490"/>
    <lineage>
        <taxon>Eukaryota</taxon>
        <taxon>Viridiplantae</taxon>
        <taxon>Streptophyta</taxon>
        <taxon>Embryophyta</taxon>
        <taxon>Tracheophyta</taxon>
        <taxon>Spermatophyta</taxon>
        <taxon>Magnoliopsida</taxon>
        <taxon>eudicotyledons</taxon>
        <taxon>Gunneridae</taxon>
        <taxon>Pentapetalae</taxon>
        <taxon>rosids</taxon>
        <taxon>fabids</taxon>
        <taxon>Rosales</taxon>
        <taxon>Rosaceae</taxon>
        <taxon>Rosoideae</taxon>
        <taxon>Rosoideae incertae sedis</taxon>
        <taxon>Rubus</taxon>
    </lineage>
</organism>
<keyword evidence="5" id="KW-0539">Nucleus</keyword>
<dbReference type="EMBL" id="JBEDUW010000002">
    <property type="protein sequence ID" value="KAK9942143.1"/>
    <property type="molecule type" value="Genomic_DNA"/>
</dbReference>
<evidence type="ECO:0000259" key="7">
    <source>
        <dbReference type="PROSITE" id="PS50863"/>
    </source>
</evidence>
<evidence type="ECO:0000256" key="6">
    <source>
        <dbReference type="SAM" id="MobiDB-lite"/>
    </source>
</evidence>
<dbReference type="AlphaFoldDB" id="A0AAW1XZG3"/>
<dbReference type="InterPro" id="IPR015300">
    <property type="entry name" value="DNA-bd_pseudobarrel_sf"/>
</dbReference>
<dbReference type="PROSITE" id="PS50863">
    <property type="entry name" value="B3"/>
    <property type="match status" value="1"/>
</dbReference>
<keyword evidence="3" id="KW-0238">DNA-binding</keyword>
<evidence type="ECO:0000256" key="4">
    <source>
        <dbReference type="ARBA" id="ARBA00023163"/>
    </source>
</evidence>
<dbReference type="Gene3D" id="2.40.330.10">
    <property type="entry name" value="DNA-binding pseudobarrel domain"/>
    <property type="match status" value="1"/>
</dbReference>
<keyword evidence="4" id="KW-0804">Transcription</keyword>